<gene>
    <name evidence="8" type="ORF">HMPREF3186_00686</name>
</gene>
<dbReference type="OrthoDB" id="3003580at2"/>
<dbReference type="STRING" id="1379.HMPREF3186_00686"/>
<dbReference type="PROSITE" id="PS51285">
    <property type="entry name" value="AGC_KINASE_CTER"/>
    <property type="match status" value="1"/>
</dbReference>
<reference evidence="9" key="1">
    <citation type="submission" date="2016-01" db="EMBL/GenBank/DDBJ databases">
        <authorList>
            <person name="Mitreva M."/>
            <person name="Pepin K.H."/>
            <person name="Mihindukulasuriya K.A."/>
            <person name="Fulton R."/>
            <person name="Fronick C."/>
            <person name="O'Laughlin M."/>
            <person name="Miner T."/>
            <person name="Herter B."/>
            <person name="Rosa B.A."/>
            <person name="Cordes M."/>
            <person name="Tomlinson C."/>
            <person name="Wollam A."/>
            <person name="Palsikar V.B."/>
            <person name="Mardis E.R."/>
            <person name="Wilson R.K."/>
        </authorList>
    </citation>
    <scope>NUCLEOTIDE SEQUENCE [LARGE SCALE GENOMIC DNA]</scope>
    <source>
        <strain evidence="9">DNF01167</strain>
    </source>
</reference>
<keyword evidence="6" id="KW-1133">Transmembrane helix</keyword>
<accession>A0A134A0C2</accession>
<dbReference type="Proteomes" id="UP000070355">
    <property type="component" value="Unassembled WGS sequence"/>
</dbReference>
<dbReference type="EMBL" id="LSDC01000043">
    <property type="protein sequence ID" value="KXB61132.1"/>
    <property type="molecule type" value="Genomic_DNA"/>
</dbReference>
<keyword evidence="4" id="KW-0418">Kinase</keyword>
<sequence>MNKLRKRKFNTYYWTCVVVAICMLILSNIDWDRIFAGLMASIFIPFYALDERGAYAFPEGDEDE</sequence>
<dbReference type="GO" id="GO:0004674">
    <property type="term" value="F:protein serine/threonine kinase activity"/>
    <property type="evidence" value="ECO:0007669"/>
    <property type="project" value="UniProtKB-KW"/>
</dbReference>
<organism evidence="8 9">
    <name type="scientific">Gemella haemolysans</name>
    <dbReference type="NCBI Taxonomy" id="1379"/>
    <lineage>
        <taxon>Bacteria</taxon>
        <taxon>Bacillati</taxon>
        <taxon>Bacillota</taxon>
        <taxon>Bacilli</taxon>
        <taxon>Bacillales</taxon>
        <taxon>Gemellaceae</taxon>
        <taxon>Gemella</taxon>
    </lineage>
</organism>
<evidence type="ECO:0000256" key="5">
    <source>
        <dbReference type="ARBA" id="ARBA00022840"/>
    </source>
</evidence>
<evidence type="ECO:0000313" key="8">
    <source>
        <dbReference type="EMBL" id="KXB61132.1"/>
    </source>
</evidence>
<keyword evidence="6" id="KW-0472">Membrane</keyword>
<protein>
    <recommendedName>
        <fullName evidence="7">AGC-kinase C-terminal domain-containing protein</fullName>
    </recommendedName>
</protein>
<evidence type="ECO:0000259" key="7">
    <source>
        <dbReference type="PROSITE" id="PS51285"/>
    </source>
</evidence>
<evidence type="ECO:0000256" key="6">
    <source>
        <dbReference type="SAM" id="Phobius"/>
    </source>
</evidence>
<evidence type="ECO:0000256" key="1">
    <source>
        <dbReference type="ARBA" id="ARBA00022527"/>
    </source>
</evidence>
<proteinExistence type="predicted"/>
<keyword evidence="3" id="KW-0547">Nucleotide-binding</keyword>
<feature type="domain" description="AGC-kinase C-terminal" evidence="7">
    <location>
        <begin position="27"/>
        <end position="64"/>
    </location>
</feature>
<keyword evidence="5" id="KW-0067">ATP-binding</keyword>
<keyword evidence="1" id="KW-0723">Serine/threonine-protein kinase</keyword>
<evidence type="ECO:0000256" key="3">
    <source>
        <dbReference type="ARBA" id="ARBA00022741"/>
    </source>
</evidence>
<evidence type="ECO:0000256" key="4">
    <source>
        <dbReference type="ARBA" id="ARBA00022777"/>
    </source>
</evidence>
<dbReference type="InterPro" id="IPR000961">
    <property type="entry name" value="AGC-kinase_C"/>
</dbReference>
<dbReference type="AlphaFoldDB" id="A0A134A0C2"/>
<feature type="transmembrane region" description="Helical" evidence="6">
    <location>
        <begin position="12"/>
        <end position="28"/>
    </location>
</feature>
<dbReference type="PATRIC" id="fig|1379.3.peg.666"/>
<comment type="caution">
    <text evidence="8">The sequence shown here is derived from an EMBL/GenBank/DDBJ whole genome shotgun (WGS) entry which is preliminary data.</text>
</comment>
<dbReference type="GO" id="GO:0005524">
    <property type="term" value="F:ATP binding"/>
    <property type="evidence" value="ECO:0007669"/>
    <property type="project" value="UniProtKB-KW"/>
</dbReference>
<evidence type="ECO:0000313" key="9">
    <source>
        <dbReference type="Proteomes" id="UP000070355"/>
    </source>
</evidence>
<name>A0A134A0C2_9BACL</name>
<evidence type="ECO:0000256" key="2">
    <source>
        <dbReference type="ARBA" id="ARBA00022679"/>
    </source>
</evidence>
<keyword evidence="2" id="KW-0808">Transferase</keyword>
<dbReference type="RefSeq" id="WP_060913918.1">
    <property type="nucleotide sequence ID" value="NZ_KQ959944.1"/>
</dbReference>
<keyword evidence="6" id="KW-0812">Transmembrane</keyword>